<dbReference type="STRING" id="661478.OP10G_2455"/>
<organism evidence="1 2">
    <name type="scientific">Fimbriimonas ginsengisoli Gsoil 348</name>
    <dbReference type="NCBI Taxonomy" id="661478"/>
    <lineage>
        <taxon>Bacteria</taxon>
        <taxon>Bacillati</taxon>
        <taxon>Armatimonadota</taxon>
        <taxon>Fimbriimonadia</taxon>
        <taxon>Fimbriimonadales</taxon>
        <taxon>Fimbriimonadaceae</taxon>
        <taxon>Fimbriimonas</taxon>
    </lineage>
</organism>
<evidence type="ECO:0000313" key="2">
    <source>
        <dbReference type="Proteomes" id="UP000027982"/>
    </source>
</evidence>
<protein>
    <submittedName>
        <fullName evidence="1">Uncharacterized protein</fullName>
    </submittedName>
</protein>
<evidence type="ECO:0000313" key="1">
    <source>
        <dbReference type="EMBL" id="AIE85823.1"/>
    </source>
</evidence>
<gene>
    <name evidence="1" type="ORF">OP10G_2455</name>
</gene>
<name>A0A068NQH9_FIMGI</name>
<dbReference type="AlphaFoldDB" id="A0A068NQH9"/>
<reference evidence="1 2" key="1">
    <citation type="journal article" date="2014" name="PLoS ONE">
        <title>The first complete genome sequence of the class fimbriimonadia in the phylum armatimonadetes.</title>
        <authorList>
            <person name="Hu Z.Y."/>
            <person name="Wang Y.Z."/>
            <person name="Im W.T."/>
            <person name="Wang S.Y."/>
            <person name="Zhao G.P."/>
            <person name="Zheng H.J."/>
            <person name="Quan Z.X."/>
        </authorList>
    </citation>
    <scope>NUCLEOTIDE SEQUENCE [LARGE SCALE GENOMIC DNA]</scope>
    <source>
        <strain evidence="1">Gsoil 348</strain>
    </source>
</reference>
<dbReference type="InterPro" id="IPR024530">
    <property type="entry name" value="QSregVF_b"/>
</dbReference>
<accession>A0A068NQH9</accession>
<dbReference type="HOGENOM" id="CLU_1584025_0_0_0"/>
<dbReference type="Proteomes" id="UP000027982">
    <property type="component" value="Chromosome"/>
</dbReference>
<sequence length="168" mass="19600">MEKGRFAGKSIDTLPGDYLTYIAQFKGGRNLDAHFARMELERRAEAWRLELERTKSLADEHTEAKPSETTWMQHVVIMQPVLDLNRFDEIQVTLKDNYAELPDGRRIPKSKFIPIGRVKMPFGQHKGKRIEEVGEPYLRWMVKEMIKRGGIVRTVERYLEDLKAARNA</sequence>
<dbReference type="Pfam" id="PF12843">
    <property type="entry name" value="QSregVF_b"/>
    <property type="match status" value="1"/>
</dbReference>
<proteinExistence type="predicted"/>
<dbReference type="KEGG" id="fgi:OP10G_2455"/>
<dbReference type="EMBL" id="CP007139">
    <property type="protein sequence ID" value="AIE85823.1"/>
    <property type="molecule type" value="Genomic_DNA"/>
</dbReference>
<keyword evidence="2" id="KW-1185">Reference proteome</keyword>